<evidence type="ECO:0000313" key="3">
    <source>
        <dbReference type="Proteomes" id="UP000259030"/>
    </source>
</evidence>
<keyword evidence="3" id="KW-1185">Reference proteome</keyword>
<dbReference type="KEGG" id="dfc:DFI_19785"/>
<accession>A0A221T3L3</accession>
<dbReference type="RefSeq" id="WP_027462872.1">
    <property type="nucleotide sequence ID" value="NZ_CP021084.1"/>
</dbReference>
<feature type="signal peptide" evidence="1">
    <location>
        <begin position="1"/>
        <end position="17"/>
    </location>
</feature>
<gene>
    <name evidence="2" type="ORF">DFI_19785</name>
</gene>
<sequence length="104" mass="11322">MKHVIVVAALLGCSAQAARFLGKPITDTTAPLCGRTQCTLLSSRVEYREFGTVRIRTFQMRGTDVKLTYTSDSTGVIREGTMWAGAAGRRSTGRQSGHADATWR</sequence>
<keyword evidence="1" id="KW-0732">Signal</keyword>
<reference evidence="2 3" key="1">
    <citation type="submission" date="2017-05" db="EMBL/GenBank/DDBJ databases">
        <title>The complete genome sequence of Deinococcus ficus isolated from the rhizosphere of the Ficus religiosa L. in Taiwan.</title>
        <authorList>
            <person name="Wu K.-M."/>
            <person name="Liao T.-L."/>
            <person name="Liu Y.-M."/>
            <person name="Young C.-C."/>
            <person name="Tsai S.-F."/>
        </authorList>
    </citation>
    <scope>NUCLEOTIDE SEQUENCE [LARGE SCALE GENOMIC DNA]</scope>
    <source>
        <strain evidence="2 3">CC-FR2-10</strain>
        <plasmid evidence="3">pdfi3</plasmid>
    </source>
</reference>
<dbReference type="Proteomes" id="UP000259030">
    <property type="component" value="Plasmid pDFI3"/>
</dbReference>
<keyword evidence="2" id="KW-0614">Plasmid</keyword>
<evidence type="ECO:0000313" key="2">
    <source>
        <dbReference type="EMBL" id="ASN83441.1"/>
    </source>
</evidence>
<geneLocation type="plasmid" evidence="3">
    <name>pdfi3</name>
</geneLocation>
<organism evidence="2 3">
    <name type="scientific">Deinococcus ficus</name>
    <dbReference type="NCBI Taxonomy" id="317577"/>
    <lineage>
        <taxon>Bacteria</taxon>
        <taxon>Thermotogati</taxon>
        <taxon>Deinococcota</taxon>
        <taxon>Deinococci</taxon>
        <taxon>Deinococcales</taxon>
        <taxon>Deinococcaceae</taxon>
        <taxon>Deinococcus</taxon>
    </lineage>
</organism>
<dbReference type="AlphaFoldDB" id="A0A221T3L3"/>
<name>A0A221T3L3_9DEIO</name>
<dbReference type="EMBL" id="CP021084">
    <property type="protein sequence ID" value="ASN83441.1"/>
    <property type="molecule type" value="Genomic_DNA"/>
</dbReference>
<proteinExistence type="predicted"/>
<evidence type="ECO:0000256" key="1">
    <source>
        <dbReference type="SAM" id="SignalP"/>
    </source>
</evidence>
<protein>
    <submittedName>
        <fullName evidence="2">Uncharacterized protein</fullName>
    </submittedName>
</protein>
<feature type="chain" id="PRO_5011272000" evidence="1">
    <location>
        <begin position="18"/>
        <end position="104"/>
    </location>
</feature>